<accession>A0AAV7W317</accession>
<evidence type="ECO:0000313" key="2">
    <source>
        <dbReference type="EMBL" id="KAJ1207116.1"/>
    </source>
</evidence>
<evidence type="ECO:0000256" key="1">
    <source>
        <dbReference type="SAM" id="MobiDB-lite"/>
    </source>
</evidence>
<organism evidence="2 3">
    <name type="scientific">Pleurodeles waltl</name>
    <name type="common">Iberian ribbed newt</name>
    <dbReference type="NCBI Taxonomy" id="8319"/>
    <lineage>
        <taxon>Eukaryota</taxon>
        <taxon>Metazoa</taxon>
        <taxon>Chordata</taxon>
        <taxon>Craniata</taxon>
        <taxon>Vertebrata</taxon>
        <taxon>Euteleostomi</taxon>
        <taxon>Amphibia</taxon>
        <taxon>Batrachia</taxon>
        <taxon>Caudata</taxon>
        <taxon>Salamandroidea</taxon>
        <taxon>Salamandridae</taxon>
        <taxon>Pleurodelinae</taxon>
        <taxon>Pleurodeles</taxon>
    </lineage>
</organism>
<reference evidence="2" key="1">
    <citation type="journal article" date="2022" name="bioRxiv">
        <title>Sequencing and chromosome-scale assembly of the giantPleurodeles waltlgenome.</title>
        <authorList>
            <person name="Brown T."/>
            <person name="Elewa A."/>
            <person name="Iarovenko S."/>
            <person name="Subramanian E."/>
            <person name="Araus A.J."/>
            <person name="Petzold A."/>
            <person name="Susuki M."/>
            <person name="Suzuki K.-i.T."/>
            <person name="Hayashi T."/>
            <person name="Toyoda A."/>
            <person name="Oliveira C."/>
            <person name="Osipova E."/>
            <person name="Leigh N.D."/>
            <person name="Simon A."/>
            <person name="Yun M.H."/>
        </authorList>
    </citation>
    <scope>NUCLEOTIDE SEQUENCE</scope>
    <source>
        <strain evidence="2">20211129_DDA</strain>
        <tissue evidence="2">Liver</tissue>
    </source>
</reference>
<sequence length="87" mass="9206">MPAPGPSTRRREGGILSPALLSIGPSPGAPNEQKTNGQKTSAALLSTDRGEVRSRSKSRDAWRLSTVRREFTGSALAGRHVPLSLTV</sequence>
<dbReference type="EMBL" id="JANPWB010000002">
    <property type="protein sequence ID" value="KAJ1207116.1"/>
    <property type="molecule type" value="Genomic_DNA"/>
</dbReference>
<comment type="caution">
    <text evidence="2">The sequence shown here is derived from an EMBL/GenBank/DDBJ whole genome shotgun (WGS) entry which is preliminary data.</text>
</comment>
<protein>
    <submittedName>
        <fullName evidence="2">Uncharacterized protein</fullName>
    </submittedName>
</protein>
<dbReference type="AlphaFoldDB" id="A0AAV7W317"/>
<feature type="compositionally biased region" description="Polar residues" evidence="1">
    <location>
        <begin position="32"/>
        <end position="44"/>
    </location>
</feature>
<keyword evidence="3" id="KW-1185">Reference proteome</keyword>
<proteinExistence type="predicted"/>
<dbReference type="Proteomes" id="UP001066276">
    <property type="component" value="Chromosome 1_2"/>
</dbReference>
<evidence type="ECO:0000313" key="3">
    <source>
        <dbReference type="Proteomes" id="UP001066276"/>
    </source>
</evidence>
<gene>
    <name evidence="2" type="ORF">NDU88_002508</name>
</gene>
<feature type="region of interest" description="Disordered" evidence="1">
    <location>
        <begin position="1"/>
        <end position="61"/>
    </location>
</feature>
<name>A0AAV7W317_PLEWA</name>
<feature type="compositionally biased region" description="Basic and acidic residues" evidence="1">
    <location>
        <begin position="48"/>
        <end position="61"/>
    </location>
</feature>